<reference evidence="1" key="1">
    <citation type="submission" date="2018-05" db="EMBL/GenBank/DDBJ databases">
        <authorList>
            <person name="Lanie J.A."/>
            <person name="Ng W.-L."/>
            <person name="Kazmierczak K.M."/>
            <person name="Andrzejewski T.M."/>
            <person name="Davidsen T.M."/>
            <person name="Wayne K.J."/>
            <person name="Tettelin H."/>
            <person name="Glass J.I."/>
            <person name="Rusch D."/>
            <person name="Podicherti R."/>
            <person name="Tsui H.-C.T."/>
            <person name="Winkler M.E."/>
        </authorList>
    </citation>
    <scope>NUCLEOTIDE SEQUENCE</scope>
</reference>
<accession>A0A381TF25</accession>
<dbReference type="AlphaFoldDB" id="A0A381TF25"/>
<sequence>MLRDTITELFGVAYPVMSARMTNHSSGQLSAAVS</sequence>
<dbReference type="Gene3D" id="3.20.20.70">
    <property type="entry name" value="Aldolase class I"/>
    <property type="match status" value="1"/>
</dbReference>
<gene>
    <name evidence="1" type="ORF">METZ01_LOCUS67606</name>
</gene>
<dbReference type="EMBL" id="UINC01004497">
    <property type="protein sequence ID" value="SVA14752.1"/>
    <property type="molecule type" value="Genomic_DNA"/>
</dbReference>
<name>A0A381TF25_9ZZZZ</name>
<proteinExistence type="predicted"/>
<evidence type="ECO:0000313" key="1">
    <source>
        <dbReference type="EMBL" id="SVA14752.1"/>
    </source>
</evidence>
<dbReference type="InterPro" id="IPR013785">
    <property type="entry name" value="Aldolase_TIM"/>
</dbReference>
<organism evidence="1">
    <name type="scientific">marine metagenome</name>
    <dbReference type="NCBI Taxonomy" id="408172"/>
    <lineage>
        <taxon>unclassified sequences</taxon>
        <taxon>metagenomes</taxon>
        <taxon>ecological metagenomes</taxon>
    </lineage>
</organism>
<protein>
    <submittedName>
        <fullName evidence="1">Uncharacterized protein</fullName>
    </submittedName>
</protein>